<sequence length="156" mass="16492">MAQILLYLIIANAYMGLAMANGKTHIQSSSSTLLPSPPAPSPADEATMIRKLGKHQPKMTKFSDPPALSPSKETTSSEQTPMVAVTEENFSIEIHHRKPHHSVDKSVAGGGVILGGLATTFLVAIFCYIRATKRSHKAAEIASLNASSPTASASPK</sequence>
<feature type="compositionally biased region" description="Polar residues" evidence="1">
    <location>
        <begin position="71"/>
        <end position="80"/>
    </location>
</feature>
<keyword evidence="2" id="KW-0472">Membrane</keyword>
<feature type="transmembrane region" description="Helical" evidence="2">
    <location>
        <begin position="107"/>
        <end position="129"/>
    </location>
</feature>
<evidence type="ECO:0000313" key="4">
    <source>
        <dbReference type="EMBL" id="KAH7514521.1"/>
    </source>
</evidence>
<protein>
    <submittedName>
        <fullName evidence="4">Uncharacterized protein</fullName>
    </submittedName>
</protein>
<evidence type="ECO:0000256" key="3">
    <source>
        <dbReference type="SAM" id="SignalP"/>
    </source>
</evidence>
<feature type="signal peptide" evidence="3">
    <location>
        <begin position="1"/>
        <end position="20"/>
    </location>
</feature>
<gene>
    <name evidence="4" type="ORF">FEM48_Zijuj11G0098100</name>
</gene>
<keyword evidence="2" id="KW-0812">Transmembrane</keyword>
<keyword evidence="3" id="KW-0732">Signal</keyword>
<dbReference type="AlphaFoldDB" id="A0A978UI90"/>
<feature type="region of interest" description="Disordered" evidence="1">
    <location>
        <begin position="54"/>
        <end position="81"/>
    </location>
</feature>
<evidence type="ECO:0000313" key="5">
    <source>
        <dbReference type="Proteomes" id="UP000813462"/>
    </source>
</evidence>
<dbReference type="Proteomes" id="UP000813462">
    <property type="component" value="Unassembled WGS sequence"/>
</dbReference>
<accession>A0A978UI90</accession>
<evidence type="ECO:0000256" key="2">
    <source>
        <dbReference type="SAM" id="Phobius"/>
    </source>
</evidence>
<dbReference type="PANTHER" id="PTHR34558:SF9">
    <property type="entry name" value="F3L24.15 PROTEIN"/>
    <property type="match status" value="1"/>
</dbReference>
<dbReference type="PANTHER" id="PTHR34558">
    <property type="entry name" value="EXPRESSED PROTEIN"/>
    <property type="match status" value="1"/>
</dbReference>
<evidence type="ECO:0000256" key="1">
    <source>
        <dbReference type="SAM" id="MobiDB-lite"/>
    </source>
</evidence>
<comment type="caution">
    <text evidence="4">The sequence shown here is derived from an EMBL/GenBank/DDBJ whole genome shotgun (WGS) entry which is preliminary data.</text>
</comment>
<dbReference type="EMBL" id="JAEACU010000011">
    <property type="protein sequence ID" value="KAH7514521.1"/>
    <property type="molecule type" value="Genomic_DNA"/>
</dbReference>
<name>A0A978UI90_ZIZJJ</name>
<reference evidence="4" key="1">
    <citation type="journal article" date="2021" name="Front. Plant Sci.">
        <title>Chromosome-Scale Genome Assembly for Chinese Sour Jujube and Insights Into Its Genome Evolution and Domestication Signature.</title>
        <authorList>
            <person name="Shen L.-Y."/>
            <person name="Luo H."/>
            <person name="Wang X.-L."/>
            <person name="Wang X.-M."/>
            <person name="Qiu X.-J."/>
            <person name="Liu H."/>
            <person name="Zhou S.-S."/>
            <person name="Jia K.-H."/>
            <person name="Nie S."/>
            <person name="Bao Y.-T."/>
            <person name="Zhang R.-G."/>
            <person name="Yun Q.-Z."/>
            <person name="Chai Y.-H."/>
            <person name="Lu J.-Y."/>
            <person name="Li Y."/>
            <person name="Zhao S.-W."/>
            <person name="Mao J.-F."/>
            <person name="Jia S.-G."/>
            <person name="Mao Y.-M."/>
        </authorList>
    </citation>
    <scope>NUCLEOTIDE SEQUENCE</scope>
    <source>
        <strain evidence="4">AT0</strain>
        <tissue evidence="4">Leaf</tissue>
    </source>
</reference>
<organism evidence="4 5">
    <name type="scientific">Ziziphus jujuba var. spinosa</name>
    <dbReference type="NCBI Taxonomy" id="714518"/>
    <lineage>
        <taxon>Eukaryota</taxon>
        <taxon>Viridiplantae</taxon>
        <taxon>Streptophyta</taxon>
        <taxon>Embryophyta</taxon>
        <taxon>Tracheophyta</taxon>
        <taxon>Spermatophyta</taxon>
        <taxon>Magnoliopsida</taxon>
        <taxon>eudicotyledons</taxon>
        <taxon>Gunneridae</taxon>
        <taxon>Pentapetalae</taxon>
        <taxon>rosids</taxon>
        <taxon>fabids</taxon>
        <taxon>Rosales</taxon>
        <taxon>Rhamnaceae</taxon>
        <taxon>Paliureae</taxon>
        <taxon>Ziziphus</taxon>
    </lineage>
</organism>
<proteinExistence type="predicted"/>
<feature type="chain" id="PRO_5037331817" evidence="3">
    <location>
        <begin position="21"/>
        <end position="156"/>
    </location>
</feature>
<keyword evidence="2" id="KW-1133">Transmembrane helix</keyword>